<reference evidence="2" key="2">
    <citation type="submission" date="2021-03" db="UniProtKB">
        <authorList>
            <consortium name="EnsemblPlants"/>
        </authorList>
    </citation>
    <scope>IDENTIFICATION</scope>
</reference>
<dbReference type="OMA" id="RLIWAQK"/>
<evidence type="ECO:0000256" key="1">
    <source>
        <dbReference type="SAM" id="MobiDB-lite"/>
    </source>
</evidence>
<dbReference type="PANTHER" id="PTHR35120">
    <property type="entry name" value="HISTONE ACETYLTRANSFERASE KAT6B-LIKE"/>
    <property type="match status" value="1"/>
</dbReference>
<dbReference type="EnsemblPlants" id="AUR62024070-RA">
    <property type="protein sequence ID" value="AUR62024070-RA:cds"/>
    <property type="gene ID" value="AUR62024070"/>
</dbReference>
<feature type="compositionally biased region" description="Low complexity" evidence="1">
    <location>
        <begin position="78"/>
        <end position="89"/>
    </location>
</feature>
<dbReference type="AlphaFoldDB" id="A0A803M6J7"/>
<feature type="compositionally biased region" description="Basic residues" evidence="1">
    <location>
        <begin position="110"/>
        <end position="119"/>
    </location>
</feature>
<protein>
    <submittedName>
        <fullName evidence="2">Uncharacterized protein</fullName>
    </submittedName>
</protein>
<evidence type="ECO:0000313" key="3">
    <source>
        <dbReference type="Proteomes" id="UP000596660"/>
    </source>
</evidence>
<name>A0A803M6J7_CHEQI</name>
<dbReference type="Proteomes" id="UP000596660">
    <property type="component" value="Unplaced"/>
</dbReference>
<feature type="compositionally biased region" description="Acidic residues" evidence="1">
    <location>
        <begin position="54"/>
        <end position="72"/>
    </location>
</feature>
<keyword evidence="3" id="KW-1185">Reference proteome</keyword>
<reference evidence="2" key="1">
    <citation type="journal article" date="2017" name="Nature">
        <title>The genome of Chenopodium quinoa.</title>
        <authorList>
            <person name="Jarvis D.E."/>
            <person name="Ho Y.S."/>
            <person name="Lightfoot D.J."/>
            <person name="Schmoeckel S.M."/>
            <person name="Li B."/>
            <person name="Borm T.J.A."/>
            <person name="Ohyanagi H."/>
            <person name="Mineta K."/>
            <person name="Michell C.T."/>
            <person name="Saber N."/>
            <person name="Kharbatia N.M."/>
            <person name="Rupper R.R."/>
            <person name="Sharp A.R."/>
            <person name="Dally N."/>
            <person name="Boughton B.A."/>
            <person name="Woo Y.H."/>
            <person name="Gao G."/>
            <person name="Schijlen E.G.W.M."/>
            <person name="Guo X."/>
            <person name="Momin A.A."/>
            <person name="Negrao S."/>
            <person name="Al-Babili S."/>
            <person name="Gehring C."/>
            <person name="Roessner U."/>
            <person name="Jung C."/>
            <person name="Murphy K."/>
            <person name="Arold S.T."/>
            <person name="Gojobori T."/>
            <person name="van der Linden C.G."/>
            <person name="van Loo E.N."/>
            <person name="Jellen E.N."/>
            <person name="Maughan P.J."/>
            <person name="Tester M."/>
        </authorList>
    </citation>
    <scope>NUCLEOTIDE SEQUENCE [LARGE SCALE GENOMIC DNA]</scope>
    <source>
        <strain evidence="2">cv. PI 614886</strain>
    </source>
</reference>
<dbReference type="PANTHER" id="PTHR35120:SF2">
    <property type="entry name" value="AMINOTRANSFERASE-LIKE PLANT MOBILE DOMAIN-CONTAINING PROTEIN"/>
    <property type="match status" value="1"/>
</dbReference>
<proteinExistence type="predicted"/>
<feature type="compositionally biased region" description="Low complexity" evidence="1">
    <location>
        <begin position="19"/>
        <end position="30"/>
    </location>
</feature>
<sequence length="806" mass="92100">MTEESESQNPSPNPESEDPSQNPKPSTPETQNPPPENPSNQPQEESEEPHVADDDQDLQDDPEPEPEPENDQAEGMNVSVSPHHPSMSSETQSIAQEFKGSNNPSASVRRTSKRKKGNKNNHVSKIALERKMLQLSQGFKPIPFVPRKVLDFSRYEEFLKKLELWDFAHIEFDRNIRVDLIGKLIVSYNPKNRCSYVDESRIGVSRADLGRALKLPKKLDCEGESFPAEYLTFLDEFVANWMILHEDEDLWCMPKEIVGWTKLIRDGSPQKVDWAGLMWFMVDKELAQRTSLKECYYASHLQLMIKAQKEELFRESPNMEVEKVKMEASAGQKVEDQNIELRLGQDCAASVECVGDAGEVKEDNDCLAGEVEKVEDFEKAKEEDINWISGGVDEGNKVESIENAENGDNIENVDHVENFDHIENVDHIDNVENSREENKGEDMMGFEDDMGEEQGQGQWFLNNKIGGQNFLQRCSMAGANVSEVRGFEDVSEDVEDDEVDGDGHVEGFNIMPKSPLNGMTSTNLIQAFQTGQLPYSTELGGQSSLELLASTADNDVMIGAPSMFNHIGKREIDNDHDISHHALNGNNKRMRLDGNWEDKPPEFNYCVDQLQYWIEKAKIIRATEKNADQQASMAQQHYMEQQLSAKDCEIMQLNYKLSDLERSKQAEVNRRDRELYLMNSVIDGYRRALKQTQKAFADYRKRCQVPDEPIYKDAGFGGVVKSVMELEREKLKQDEENKVMCNLIEETYWKNLEDLEVKWDTEVLAKFQSQDSRLMDAKKEIELLKNRFRKRAMPANIQTKLQGPSK</sequence>
<feature type="compositionally biased region" description="Polar residues" evidence="1">
    <location>
        <begin position="90"/>
        <end position="109"/>
    </location>
</feature>
<dbReference type="Gramene" id="AUR62024070-RA">
    <property type="protein sequence ID" value="AUR62024070-RA:cds"/>
    <property type="gene ID" value="AUR62024070"/>
</dbReference>
<evidence type="ECO:0000313" key="2">
    <source>
        <dbReference type="EnsemblPlants" id="AUR62024070-RA:cds"/>
    </source>
</evidence>
<organism evidence="2 3">
    <name type="scientific">Chenopodium quinoa</name>
    <name type="common">Quinoa</name>
    <dbReference type="NCBI Taxonomy" id="63459"/>
    <lineage>
        <taxon>Eukaryota</taxon>
        <taxon>Viridiplantae</taxon>
        <taxon>Streptophyta</taxon>
        <taxon>Embryophyta</taxon>
        <taxon>Tracheophyta</taxon>
        <taxon>Spermatophyta</taxon>
        <taxon>Magnoliopsida</taxon>
        <taxon>eudicotyledons</taxon>
        <taxon>Gunneridae</taxon>
        <taxon>Pentapetalae</taxon>
        <taxon>Caryophyllales</taxon>
        <taxon>Chenopodiaceae</taxon>
        <taxon>Chenopodioideae</taxon>
        <taxon>Atripliceae</taxon>
        <taxon>Chenopodium</taxon>
    </lineage>
</organism>
<accession>A0A803M6J7</accession>
<feature type="region of interest" description="Disordered" evidence="1">
    <location>
        <begin position="1"/>
        <end position="123"/>
    </location>
</feature>